<dbReference type="Proteomes" id="UP000216871">
    <property type="component" value="Unassembled WGS sequence"/>
</dbReference>
<protein>
    <submittedName>
        <fullName evidence="3">Glycosyl hydrolase family 25</fullName>
    </submittedName>
</protein>
<feature type="chain" id="PRO_5013215316" evidence="1">
    <location>
        <begin position="42"/>
        <end position="586"/>
    </location>
</feature>
<feature type="domain" description="SLH" evidence="2">
    <location>
        <begin position="275"/>
        <end position="338"/>
    </location>
</feature>
<comment type="caution">
    <text evidence="3">The sequence shown here is derived from an EMBL/GenBank/DDBJ whole genome shotgun (WGS) entry which is preliminary data.</text>
</comment>
<feature type="domain" description="SLH" evidence="2">
    <location>
        <begin position="339"/>
        <end position="402"/>
    </location>
</feature>
<feature type="signal peptide" evidence="1">
    <location>
        <begin position="1"/>
        <end position="41"/>
    </location>
</feature>
<dbReference type="Pfam" id="PF00395">
    <property type="entry name" value="SLH"/>
    <property type="match status" value="3"/>
</dbReference>
<dbReference type="InterPro" id="IPR051465">
    <property type="entry name" value="Cell_Envelope_Struct_Comp"/>
</dbReference>
<name>A0A261FLM8_9BIFI</name>
<reference evidence="3 4" key="1">
    <citation type="journal article" date="2017" name="BMC Genomics">
        <title>Comparative genomic and phylogenomic analyses of the Bifidobacteriaceae family.</title>
        <authorList>
            <person name="Lugli G.A."/>
            <person name="Milani C."/>
            <person name="Turroni F."/>
            <person name="Duranti S."/>
            <person name="Mancabelli L."/>
            <person name="Mangifesta M."/>
            <person name="Ferrario C."/>
            <person name="Modesto M."/>
            <person name="Mattarelli P."/>
            <person name="Jiri K."/>
            <person name="van Sinderen D."/>
            <person name="Ventura M."/>
        </authorList>
    </citation>
    <scope>NUCLEOTIDE SEQUENCE [LARGE SCALE GENOMIC DNA]</scope>
    <source>
        <strain evidence="3 4">DSM 100196</strain>
    </source>
</reference>
<keyword evidence="3" id="KW-0378">Hydrolase</keyword>
<feature type="domain" description="SLH" evidence="2">
    <location>
        <begin position="403"/>
        <end position="466"/>
    </location>
</feature>
<accession>A0A261FLM8</accession>
<dbReference type="PROSITE" id="PS51272">
    <property type="entry name" value="SLH"/>
    <property type="match status" value="3"/>
</dbReference>
<evidence type="ECO:0000259" key="2">
    <source>
        <dbReference type="PROSITE" id="PS51272"/>
    </source>
</evidence>
<evidence type="ECO:0000256" key="1">
    <source>
        <dbReference type="SAM" id="SignalP"/>
    </source>
</evidence>
<organism evidence="3 4">
    <name type="scientific">Bifidobacterium myosotis</name>
    <dbReference type="NCBI Taxonomy" id="1630166"/>
    <lineage>
        <taxon>Bacteria</taxon>
        <taxon>Bacillati</taxon>
        <taxon>Actinomycetota</taxon>
        <taxon>Actinomycetes</taxon>
        <taxon>Bifidobacteriales</taxon>
        <taxon>Bifidobacteriaceae</taxon>
        <taxon>Bifidobacterium</taxon>
    </lineage>
</organism>
<keyword evidence="4" id="KW-1185">Reference proteome</keyword>
<dbReference type="GO" id="GO:0016787">
    <property type="term" value="F:hydrolase activity"/>
    <property type="evidence" value="ECO:0007669"/>
    <property type="project" value="UniProtKB-KW"/>
</dbReference>
<evidence type="ECO:0000313" key="3">
    <source>
        <dbReference type="EMBL" id="OZG59873.1"/>
    </source>
</evidence>
<gene>
    <name evidence="3" type="ORF">BMYO_1107</name>
</gene>
<dbReference type="EMBL" id="MWWW01000011">
    <property type="protein sequence ID" value="OZG59873.1"/>
    <property type="molecule type" value="Genomic_DNA"/>
</dbReference>
<evidence type="ECO:0000313" key="4">
    <source>
        <dbReference type="Proteomes" id="UP000216871"/>
    </source>
</evidence>
<dbReference type="AlphaFoldDB" id="A0A261FLM8"/>
<sequence length="586" mass="62210">MVTHSQSMYSLPVTVKRVFGVVAAAAMALTSGALMSGQAVADDSTEAFRANAQLAAAVDYYRSTAGDYQSFLHTPAIAERPVRDAVNGTSDNLTLDDAGGRYDTDTRYYVTYRYTLQPGRALSVTVSNADDDDISLWRMFTLAVHQDGVPADQADSLIIHDKSNGGVGGDAPVHSFSGGFRWDANHRGQTAVDWIKNGNSGASVDSIYNRVCALTGAPQNVGGVNPVYNIPRGSDSETLGVRNSTNSAQTITVSVLPGTLERRSGGNGTWNVSFSEGSFTDVNNGTAHASDIEWLASSGISTGYGDGSFGVGQQVQRQDMAAFLYRLAGNPSFTPSAEDKARFSDVNENTAHAKEVWWLASTGISTGYADGTFGVGKMVQRQDMAAFLHRFAGKFGGPAESGAGITFTDVNGSTAHAEDIAWLAKTGISTGYPDHTFGVGQPVQRQDMAAFLHRIKTNALPPAPDSDPKPSEPVMPSGTYKFQTRNGEFVTTETLVFNGNTADGNVNLFGKGHDNTFLTTYAVTSDGNTLTLTPTAGTDVQAGDTDYQKWASVRTLTYDSATNTLTETVKSDNGTNVDNVFTHQVG</sequence>
<proteinExistence type="predicted"/>
<keyword evidence="1" id="KW-0732">Signal</keyword>
<dbReference type="InterPro" id="IPR001119">
    <property type="entry name" value="SLH_dom"/>
</dbReference>
<dbReference type="PANTHER" id="PTHR43308">
    <property type="entry name" value="OUTER MEMBRANE PROTEIN ALPHA-RELATED"/>
    <property type="match status" value="1"/>
</dbReference>